<organism evidence="2 3">
    <name type="scientific">bacterium (Candidatus Ratteibacteria) CG23_combo_of_CG06-09_8_20_14_all_48_7</name>
    <dbReference type="NCBI Taxonomy" id="2014292"/>
    <lineage>
        <taxon>Bacteria</taxon>
        <taxon>Candidatus Ratteibacteria</taxon>
    </lineage>
</organism>
<dbReference type="Proteomes" id="UP000230392">
    <property type="component" value="Unassembled WGS sequence"/>
</dbReference>
<comment type="caution">
    <text evidence="2">The sequence shown here is derived from an EMBL/GenBank/DDBJ whole genome shotgun (WGS) entry which is preliminary data.</text>
</comment>
<dbReference type="Pfam" id="PF18929">
    <property type="entry name" value="DUF5678"/>
    <property type="match status" value="1"/>
</dbReference>
<evidence type="ECO:0000313" key="2">
    <source>
        <dbReference type="EMBL" id="PIP16360.1"/>
    </source>
</evidence>
<reference evidence="2 3" key="1">
    <citation type="submission" date="2017-09" db="EMBL/GenBank/DDBJ databases">
        <title>Depth-based differentiation of microbial function through sediment-hosted aquifers and enrichment of novel symbionts in the deep terrestrial subsurface.</title>
        <authorList>
            <person name="Probst A.J."/>
            <person name="Ladd B."/>
            <person name="Jarett J.K."/>
            <person name="Geller-Mcgrath D.E."/>
            <person name="Sieber C.M."/>
            <person name="Emerson J.B."/>
            <person name="Anantharaman K."/>
            <person name="Thomas B.C."/>
            <person name="Malmstrom R."/>
            <person name="Stieglmeier M."/>
            <person name="Klingl A."/>
            <person name="Woyke T."/>
            <person name="Ryan C.M."/>
            <person name="Banfield J.F."/>
        </authorList>
    </citation>
    <scope>NUCLEOTIDE SEQUENCE [LARGE SCALE GENOMIC DNA]</scope>
    <source>
        <strain evidence="2">CG23_combo_of_CG06-09_8_20_14_all_48_7</strain>
    </source>
</reference>
<proteinExistence type="predicted"/>
<evidence type="ECO:0000313" key="3">
    <source>
        <dbReference type="Proteomes" id="UP000230392"/>
    </source>
</evidence>
<dbReference type="AlphaFoldDB" id="A0A2G9YAX3"/>
<gene>
    <name evidence="2" type="ORF">COX46_02690</name>
</gene>
<dbReference type="EMBL" id="PCRF01000130">
    <property type="protein sequence ID" value="PIP16360.1"/>
    <property type="molecule type" value="Genomic_DNA"/>
</dbReference>
<protein>
    <recommendedName>
        <fullName evidence="1">DUF5678 domain-containing protein</fullName>
    </recommendedName>
</protein>
<accession>A0A2G9YAX3</accession>
<evidence type="ECO:0000259" key="1">
    <source>
        <dbReference type="Pfam" id="PF18929"/>
    </source>
</evidence>
<feature type="domain" description="DUF5678" evidence="1">
    <location>
        <begin position="17"/>
        <end position="63"/>
    </location>
</feature>
<sequence>MKSHQISLKTKGGNINLERFAGEWVALVEDKIVSHNKTLKDLMKGMKKHLPRKKPSVLLVPRKEEGPYIL</sequence>
<name>A0A2G9YAX3_9BACT</name>
<dbReference type="InterPro" id="IPR043734">
    <property type="entry name" value="DUF5678"/>
</dbReference>